<evidence type="ECO:0000313" key="3">
    <source>
        <dbReference type="Proteomes" id="UP000765509"/>
    </source>
</evidence>
<reference evidence="2" key="1">
    <citation type="submission" date="2021-03" db="EMBL/GenBank/DDBJ databases">
        <title>Draft genome sequence of rust myrtle Austropuccinia psidii MF-1, a brazilian biotype.</title>
        <authorList>
            <person name="Quecine M.C."/>
            <person name="Pachon D.M.R."/>
            <person name="Bonatelli M.L."/>
            <person name="Correr F.H."/>
            <person name="Franceschini L.M."/>
            <person name="Leite T.F."/>
            <person name="Margarido G.R.A."/>
            <person name="Almeida C.A."/>
            <person name="Ferrarezi J.A."/>
            <person name="Labate C.A."/>
        </authorList>
    </citation>
    <scope>NUCLEOTIDE SEQUENCE</scope>
    <source>
        <strain evidence="2">MF-1</strain>
    </source>
</reference>
<feature type="compositionally biased region" description="Basic residues" evidence="1">
    <location>
        <begin position="158"/>
        <end position="174"/>
    </location>
</feature>
<feature type="region of interest" description="Disordered" evidence="1">
    <location>
        <begin position="110"/>
        <end position="174"/>
    </location>
</feature>
<evidence type="ECO:0000256" key="1">
    <source>
        <dbReference type="SAM" id="MobiDB-lite"/>
    </source>
</evidence>
<dbReference type="EMBL" id="AVOT02007562">
    <property type="protein sequence ID" value="MBW0484161.1"/>
    <property type="molecule type" value="Genomic_DNA"/>
</dbReference>
<organism evidence="2 3">
    <name type="scientific">Austropuccinia psidii MF-1</name>
    <dbReference type="NCBI Taxonomy" id="1389203"/>
    <lineage>
        <taxon>Eukaryota</taxon>
        <taxon>Fungi</taxon>
        <taxon>Dikarya</taxon>
        <taxon>Basidiomycota</taxon>
        <taxon>Pucciniomycotina</taxon>
        <taxon>Pucciniomycetes</taxon>
        <taxon>Pucciniales</taxon>
        <taxon>Sphaerophragmiaceae</taxon>
        <taxon>Austropuccinia</taxon>
    </lineage>
</organism>
<dbReference type="AlphaFoldDB" id="A0A9Q3CK90"/>
<keyword evidence="3" id="KW-1185">Reference proteome</keyword>
<comment type="caution">
    <text evidence="2">The sequence shown here is derived from an EMBL/GenBank/DDBJ whole genome shotgun (WGS) entry which is preliminary data.</text>
</comment>
<dbReference type="Proteomes" id="UP000765509">
    <property type="component" value="Unassembled WGS sequence"/>
</dbReference>
<sequence>MHKLPFTFQFNRDLKPEDLTDMDQVLQLHQLFNNLFQWSIENKRFNIASHWEELGETFQKIFLRGISFKDLIEITKGWNPNSQFKLLEEREAKIRENQATIQAIEKEWTQKEDIMNPSGSQGVGKPKSLVGSHYSGSNKTVTKSHHYSQFKEVSSRRQGPKGKNKNTFRQRKKK</sequence>
<proteinExistence type="predicted"/>
<accession>A0A9Q3CK90</accession>
<name>A0A9Q3CK90_9BASI</name>
<gene>
    <name evidence="2" type="ORF">O181_023876</name>
</gene>
<evidence type="ECO:0000313" key="2">
    <source>
        <dbReference type="EMBL" id="MBW0484161.1"/>
    </source>
</evidence>
<protein>
    <submittedName>
        <fullName evidence="2">Uncharacterized protein</fullName>
    </submittedName>
</protein>